<sequence length="136" mass="15286">MNPNYSLVQDIALHYHVHPPKFSYVPLAHQILDSKLPHMRCRGERHQHRSVNVKAESRDCKGLSAQTPVEEGCARSQHLNQVRKPSPRLVSCAAASRCTLRVDIYGLSSTARLKLLLLRALVSLMFSAMKFLGQLS</sequence>
<organism evidence="1 2">
    <name type="scientific">Castilleja foliolosa</name>
    <dbReference type="NCBI Taxonomy" id="1961234"/>
    <lineage>
        <taxon>Eukaryota</taxon>
        <taxon>Viridiplantae</taxon>
        <taxon>Streptophyta</taxon>
        <taxon>Embryophyta</taxon>
        <taxon>Tracheophyta</taxon>
        <taxon>Spermatophyta</taxon>
        <taxon>Magnoliopsida</taxon>
        <taxon>eudicotyledons</taxon>
        <taxon>Gunneridae</taxon>
        <taxon>Pentapetalae</taxon>
        <taxon>asterids</taxon>
        <taxon>lamiids</taxon>
        <taxon>Lamiales</taxon>
        <taxon>Orobanchaceae</taxon>
        <taxon>Pedicularideae</taxon>
        <taxon>Castillejinae</taxon>
        <taxon>Castilleja</taxon>
    </lineage>
</organism>
<dbReference type="Proteomes" id="UP001632038">
    <property type="component" value="Unassembled WGS sequence"/>
</dbReference>
<protein>
    <submittedName>
        <fullName evidence="1">Uncharacterized protein</fullName>
    </submittedName>
</protein>
<comment type="caution">
    <text evidence="1">The sequence shown here is derived from an EMBL/GenBank/DDBJ whole genome shotgun (WGS) entry which is preliminary data.</text>
</comment>
<proteinExistence type="predicted"/>
<accession>A0ABD3ENJ8</accession>
<evidence type="ECO:0000313" key="1">
    <source>
        <dbReference type="EMBL" id="KAL3655995.1"/>
    </source>
</evidence>
<reference evidence="2" key="1">
    <citation type="journal article" date="2024" name="IScience">
        <title>Strigolactones Initiate the Formation of Haustorium-like Structures in Castilleja.</title>
        <authorList>
            <person name="Buerger M."/>
            <person name="Peterson D."/>
            <person name="Chory J."/>
        </authorList>
    </citation>
    <scope>NUCLEOTIDE SEQUENCE [LARGE SCALE GENOMIC DNA]</scope>
</reference>
<evidence type="ECO:0000313" key="2">
    <source>
        <dbReference type="Proteomes" id="UP001632038"/>
    </source>
</evidence>
<dbReference type="EMBL" id="JAVIJP010000001">
    <property type="protein sequence ID" value="KAL3655995.1"/>
    <property type="molecule type" value="Genomic_DNA"/>
</dbReference>
<keyword evidence="2" id="KW-1185">Reference proteome</keyword>
<dbReference type="AlphaFoldDB" id="A0ABD3ENJ8"/>
<name>A0ABD3ENJ8_9LAMI</name>
<gene>
    <name evidence="1" type="ORF">CASFOL_000391</name>
</gene>